<dbReference type="SUPFAM" id="SSF51735">
    <property type="entry name" value="NAD(P)-binding Rossmann-fold domains"/>
    <property type="match status" value="1"/>
</dbReference>
<evidence type="ECO:0000256" key="6">
    <source>
        <dbReference type="SAM" id="MobiDB-lite"/>
    </source>
</evidence>
<gene>
    <name evidence="7" type="ORF">FNH08_04790</name>
</gene>
<dbReference type="PANTHER" id="PTHR43180">
    <property type="entry name" value="3-OXOACYL-(ACYL-CARRIER-PROTEIN) REDUCTASE (AFU_ORTHOLOGUE AFUA_6G11210)"/>
    <property type="match status" value="1"/>
</dbReference>
<evidence type="ECO:0000256" key="2">
    <source>
        <dbReference type="ARBA" id="ARBA00023002"/>
    </source>
</evidence>
<dbReference type="GO" id="GO:0008202">
    <property type="term" value="P:steroid metabolic process"/>
    <property type="evidence" value="ECO:0007669"/>
    <property type="project" value="UniProtKB-KW"/>
</dbReference>
<keyword evidence="2" id="KW-0560">Oxidoreductase</keyword>
<evidence type="ECO:0000313" key="7">
    <source>
        <dbReference type="EMBL" id="MPY56512.1"/>
    </source>
</evidence>
<feature type="region of interest" description="Disordered" evidence="6">
    <location>
        <begin position="270"/>
        <end position="289"/>
    </location>
</feature>
<dbReference type="GO" id="GO:0016491">
    <property type="term" value="F:oxidoreductase activity"/>
    <property type="evidence" value="ECO:0007669"/>
    <property type="project" value="UniProtKB-KW"/>
</dbReference>
<dbReference type="Pfam" id="PF13561">
    <property type="entry name" value="adh_short_C2"/>
    <property type="match status" value="1"/>
</dbReference>
<keyword evidence="8" id="KW-1185">Reference proteome</keyword>
<dbReference type="InterPro" id="IPR036291">
    <property type="entry name" value="NAD(P)-bd_dom_sf"/>
</dbReference>
<dbReference type="PANTHER" id="PTHR43180:SF28">
    <property type="entry name" value="NAD(P)-BINDING ROSSMANN-FOLD SUPERFAMILY PROTEIN"/>
    <property type="match status" value="1"/>
</dbReference>
<dbReference type="Proteomes" id="UP000400924">
    <property type="component" value="Unassembled WGS sequence"/>
</dbReference>
<evidence type="ECO:0000313" key="8">
    <source>
        <dbReference type="Proteomes" id="UP000400924"/>
    </source>
</evidence>
<comment type="caution">
    <text evidence="7">The sequence shown here is derived from an EMBL/GenBank/DDBJ whole genome shotgun (WGS) entry which is preliminary data.</text>
</comment>
<name>A0A5N8XAN7_9ACTN</name>
<accession>A0A5N8XAN7</accession>
<dbReference type="RefSeq" id="WP_322723707.1">
    <property type="nucleotide sequence ID" value="NZ_VJZC01000017.1"/>
</dbReference>
<dbReference type="AlphaFoldDB" id="A0A5N8XAN7"/>
<dbReference type="FunFam" id="3.40.50.720:FF:000084">
    <property type="entry name" value="Short-chain dehydrogenase reductase"/>
    <property type="match status" value="1"/>
</dbReference>
<dbReference type="PRINTS" id="PR00081">
    <property type="entry name" value="GDHRDH"/>
</dbReference>
<evidence type="ECO:0000256" key="3">
    <source>
        <dbReference type="ARBA" id="ARBA00023027"/>
    </source>
</evidence>
<keyword evidence="5" id="KW-0753">Steroid metabolism</keyword>
<evidence type="ECO:0000256" key="1">
    <source>
        <dbReference type="ARBA" id="ARBA00006484"/>
    </source>
</evidence>
<reference evidence="7 8" key="1">
    <citation type="submission" date="2019-07" db="EMBL/GenBank/DDBJ databases">
        <title>New species of Amycolatopsis and Streptomyces.</title>
        <authorList>
            <person name="Duangmal K."/>
            <person name="Teo W.F.A."/>
            <person name="Lipun K."/>
        </authorList>
    </citation>
    <scope>NUCLEOTIDE SEQUENCE [LARGE SCALE GENOMIC DNA]</scope>
    <source>
        <strain evidence="7 8">NBRC 106415</strain>
    </source>
</reference>
<comment type="similarity">
    <text evidence="1">Belongs to the short-chain dehydrogenases/reductases (SDR) family.</text>
</comment>
<dbReference type="EMBL" id="VJZC01000017">
    <property type="protein sequence ID" value="MPY56512.1"/>
    <property type="molecule type" value="Genomic_DNA"/>
</dbReference>
<keyword evidence="4" id="KW-0443">Lipid metabolism</keyword>
<dbReference type="InterPro" id="IPR002347">
    <property type="entry name" value="SDR_fam"/>
</dbReference>
<evidence type="ECO:0000256" key="5">
    <source>
        <dbReference type="ARBA" id="ARBA00023221"/>
    </source>
</evidence>
<sequence>MNGRLDGRVAVVTGGLSGIGAATVRRFLDEGAAVAAADLRTDRPFDVPADQAERLMVLTADVADEDDVRDVVDTAVRRFGHLDVMVNNAAVLGAIGPIADSDLAEADRTIAVNLRGVLLGMKHAARVMRPRRSGSIISTSSPAGLSGGQGPHVYSATKAAVIGLTRSVAAELRADLIRVNVVVPGATVTPMMADLTTGDAADLGGAAAAMTRTAWMGEPVRPQDVAETMLFLADDASRFVTGETISVDGGMTSAPGASPFLAERFAGTSAIFEGGRRTPRREKPEESDA</sequence>
<dbReference type="PRINTS" id="PR00080">
    <property type="entry name" value="SDRFAMILY"/>
</dbReference>
<proteinExistence type="inferred from homology"/>
<protein>
    <submittedName>
        <fullName evidence="7">SDR family oxidoreductase</fullName>
    </submittedName>
</protein>
<keyword evidence="3" id="KW-0520">NAD</keyword>
<dbReference type="Gene3D" id="3.40.50.720">
    <property type="entry name" value="NAD(P)-binding Rossmann-like Domain"/>
    <property type="match status" value="1"/>
</dbReference>
<evidence type="ECO:0000256" key="4">
    <source>
        <dbReference type="ARBA" id="ARBA00023098"/>
    </source>
</evidence>
<organism evidence="7 8">
    <name type="scientific">Streptomyces spongiae</name>
    <dbReference type="NCBI Taxonomy" id="565072"/>
    <lineage>
        <taxon>Bacteria</taxon>
        <taxon>Bacillati</taxon>
        <taxon>Actinomycetota</taxon>
        <taxon>Actinomycetes</taxon>
        <taxon>Kitasatosporales</taxon>
        <taxon>Streptomycetaceae</taxon>
        <taxon>Streptomyces</taxon>
    </lineage>
</organism>